<evidence type="ECO:0000256" key="2">
    <source>
        <dbReference type="ARBA" id="ARBA00005947"/>
    </source>
</evidence>
<comment type="similarity">
    <text evidence="2">Belongs to the histone deacetylase family.</text>
</comment>
<evidence type="ECO:0000259" key="6">
    <source>
        <dbReference type="Pfam" id="PF00850"/>
    </source>
</evidence>
<dbReference type="PRINTS" id="PR01270">
    <property type="entry name" value="HDASUPER"/>
</dbReference>
<dbReference type="GO" id="GO:0040029">
    <property type="term" value="P:epigenetic regulation of gene expression"/>
    <property type="evidence" value="ECO:0007669"/>
    <property type="project" value="TreeGrafter"/>
</dbReference>
<evidence type="ECO:0000256" key="3">
    <source>
        <dbReference type="ARBA" id="ARBA00020218"/>
    </source>
</evidence>
<dbReference type="InterPro" id="IPR023801">
    <property type="entry name" value="His_deacetylse_dom"/>
</dbReference>
<evidence type="ECO:0000256" key="5">
    <source>
        <dbReference type="ARBA" id="ARBA00022801"/>
    </source>
</evidence>
<accession>A0AAU9EAD5</accession>
<dbReference type="InterPro" id="IPR000286">
    <property type="entry name" value="HDACs"/>
</dbReference>
<dbReference type="Proteomes" id="UP001366166">
    <property type="component" value="Chromosome"/>
</dbReference>
<dbReference type="SUPFAM" id="SSF52768">
    <property type="entry name" value="Arginase/deacetylase"/>
    <property type="match status" value="1"/>
</dbReference>
<organism evidence="7 8">
    <name type="scientific">Desulfoferula mesophila</name>
    <dbReference type="NCBI Taxonomy" id="3058419"/>
    <lineage>
        <taxon>Bacteria</taxon>
        <taxon>Pseudomonadati</taxon>
        <taxon>Thermodesulfobacteriota</taxon>
        <taxon>Desulfarculia</taxon>
        <taxon>Desulfarculales</taxon>
        <taxon>Desulfarculaceae</taxon>
        <taxon>Desulfoferula</taxon>
    </lineage>
</organism>
<dbReference type="InterPro" id="IPR037138">
    <property type="entry name" value="His_deacetylse_dom_sf"/>
</dbReference>
<protein>
    <recommendedName>
        <fullName evidence="3">Acetoin utilization protein AcuC</fullName>
    </recommendedName>
</protein>
<dbReference type="InterPro" id="IPR003084">
    <property type="entry name" value="HDAC_I/II"/>
</dbReference>
<dbReference type="GO" id="GO:0016787">
    <property type="term" value="F:hydrolase activity"/>
    <property type="evidence" value="ECO:0007669"/>
    <property type="project" value="UniProtKB-KW"/>
</dbReference>
<dbReference type="Pfam" id="PF00850">
    <property type="entry name" value="Hist_deacetyl"/>
    <property type="match status" value="1"/>
</dbReference>
<dbReference type="GO" id="GO:0004407">
    <property type="term" value="F:histone deacetylase activity"/>
    <property type="evidence" value="ECO:0007669"/>
    <property type="project" value="InterPro"/>
</dbReference>
<dbReference type="EMBL" id="AP028679">
    <property type="protein sequence ID" value="BEQ14048.1"/>
    <property type="molecule type" value="Genomic_DNA"/>
</dbReference>
<dbReference type="GO" id="GO:0045150">
    <property type="term" value="P:acetoin catabolic process"/>
    <property type="evidence" value="ECO:0007669"/>
    <property type="project" value="UniProtKB-KW"/>
</dbReference>
<evidence type="ECO:0000313" key="7">
    <source>
        <dbReference type="EMBL" id="BEQ14048.1"/>
    </source>
</evidence>
<dbReference type="PANTHER" id="PTHR10625:SF10">
    <property type="entry name" value="HISTONE DEACETYLASE HDAC1"/>
    <property type="match status" value="1"/>
</dbReference>
<evidence type="ECO:0000256" key="4">
    <source>
        <dbReference type="ARBA" id="ARBA00022627"/>
    </source>
</evidence>
<keyword evidence="4" id="KW-0006">Acetoin catabolism</keyword>
<proteinExistence type="inferred from homology"/>
<dbReference type="PANTHER" id="PTHR10625">
    <property type="entry name" value="HISTONE DEACETYLASE HDAC1-RELATED"/>
    <property type="match status" value="1"/>
</dbReference>
<evidence type="ECO:0000256" key="1">
    <source>
        <dbReference type="ARBA" id="ARBA00005101"/>
    </source>
</evidence>
<feature type="domain" description="Histone deacetylase" evidence="6">
    <location>
        <begin position="27"/>
        <end position="315"/>
    </location>
</feature>
<dbReference type="RefSeq" id="WP_338605775.1">
    <property type="nucleotide sequence ID" value="NZ_AP028679.1"/>
</dbReference>
<dbReference type="InterPro" id="IPR003085">
    <property type="entry name" value="AcuC"/>
</dbReference>
<dbReference type="Gene3D" id="3.40.800.20">
    <property type="entry name" value="Histone deacetylase domain"/>
    <property type="match status" value="1"/>
</dbReference>
<dbReference type="KEGG" id="dmp:FAK_11140"/>
<dbReference type="CDD" id="cd09994">
    <property type="entry name" value="HDAC_AcuC_like"/>
    <property type="match status" value="1"/>
</dbReference>
<name>A0AAU9EAD5_9BACT</name>
<dbReference type="InterPro" id="IPR023696">
    <property type="entry name" value="Ureohydrolase_dom_sf"/>
</dbReference>
<dbReference type="AlphaFoldDB" id="A0AAU9EAD5"/>
<keyword evidence="5" id="KW-0378">Hydrolase</keyword>
<comment type="pathway">
    <text evidence="1">Ketone degradation; acetoin degradation.</text>
</comment>
<reference evidence="8" key="1">
    <citation type="journal article" date="2023" name="Arch. Microbiol.">
        <title>Desulfoferula mesophilus gen. nov. sp. nov., a mesophilic sulfate-reducing bacterium isolated from a brackish lake sediment.</title>
        <authorList>
            <person name="Watanabe T."/>
            <person name="Yabe T."/>
            <person name="Tsuji J.M."/>
            <person name="Fukui M."/>
        </authorList>
    </citation>
    <scope>NUCLEOTIDE SEQUENCE [LARGE SCALE GENOMIC DNA]</scope>
    <source>
        <strain evidence="8">12FAK</strain>
    </source>
</reference>
<evidence type="ECO:0000313" key="8">
    <source>
        <dbReference type="Proteomes" id="UP001366166"/>
    </source>
</evidence>
<keyword evidence="8" id="KW-1185">Reference proteome</keyword>
<dbReference type="PRINTS" id="PR01271">
    <property type="entry name" value="HISDACETLASE"/>
</dbReference>
<sequence>MAPNKALSEPAYLYTDEFQRFDYGPQHPMRMRRLALTNELIGLCRLEAPPTSFEPASFEELMIYHDRRYLETLRELSASSLASGYVAFGLGPADNPIFEGMYELSALIAGGSLAAARLVSREGFPAAFNISGGMHHAITARAAGFCYVNDPVLAIRRLAREGKRVAYVDIDAHHGDGVQWAFFETDQVLTISLHQHPATLFPGTGYQEEMGRGAGKGFSVNLPLWIDTDDDVFIESFEEVVPPLLTAFAPDYVVTQLGVDTFMTDPLANLNLTTKGFGYAVRRFKDLAWGRWIVLGGGGYNLVNVARAWTLAWAIISGQEGLVPDELPGEFVERHRVHPDDRRLLDGDVQLRGRHWYRAQRDAAEAVEFIKKNHFPIIGA</sequence>
<gene>
    <name evidence="7" type="ORF">FAK_11140</name>
</gene>